<dbReference type="PANTHER" id="PTHR42759">
    <property type="entry name" value="MOXR FAMILY PROTEIN"/>
    <property type="match status" value="1"/>
</dbReference>
<protein>
    <submittedName>
        <fullName evidence="4">ATPase family associated with various cellular activities (AAA)</fullName>
    </submittedName>
</protein>
<feature type="region of interest" description="Disordered" evidence="1">
    <location>
        <begin position="1"/>
        <end position="31"/>
    </location>
</feature>
<dbReference type="EMBL" id="CP036432">
    <property type="protein sequence ID" value="QDV87966.1"/>
    <property type="molecule type" value="Genomic_DNA"/>
</dbReference>
<proteinExistence type="predicted"/>
<dbReference type="RefSeq" id="WP_145219938.1">
    <property type="nucleotide sequence ID" value="NZ_CP036432.1"/>
</dbReference>
<dbReference type="PANTHER" id="PTHR42759:SF1">
    <property type="entry name" value="MAGNESIUM-CHELATASE SUBUNIT CHLD"/>
    <property type="match status" value="1"/>
</dbReference>
<dbReference type="PIRSF" id="PIRSF002849">
    <property type="entry name" value="AAA_ATPase_chaperone_MoxR_prd"/>
    <property type="match status" value="1"/>
</dbReference>
<reference evidence="4 5" key="1">
    <citation type="submission" date="2019-02" db="EMBL/GenBank/DDBJ databases">
        <title>Deep-cultivation of Planctomycetes and their phenomic and genomic characterization uncovers novel biology.</title>
        <authorList>
            <person name="Wiegand S."/>
            <person name="Jogler M."/>
            <person name="Boedeker C."/>
            <person name="Pinto D."/>
            <person name="Vollmers J."/>
            <person name="Rivas-Marin E."/>
            <person name="Kohn T."/>
            <person name="Peeters S.H."/>
            <person name="Heuer A."/>
            <person name="Rast P."/>
            <person name="Oberbeckmann S."/>
            <person name="Bunk B."/>
            <person name="Jeske O."/>
            <person name="Meyerdierks A."/>
            <person name="Storesund J.E."/>
            <person name="Kallscheuer N."/>
            <person name="Luecker S."/>
            <person name="Lage O.M."/>
            <person name="Pohl T."/>
            <person name="Merkel B.J."/>
            <person name="Hornburger P."/>
            <person name="Mueller R.-W."/>
            <person name="Bruemmer F."/>
            <person name="Labrenz M."/>
            <person name="Spormann A.M."/>
            <person name="Op den Camp H."/>
            <person name="Overmann J."/>
            <person name="Amann R."/>
            <person name="Jetten M.S.M."/>
            <person name="Mascher T."/>
            <person name="Medema M.H."/>
            <person name="Devos D.P."/>
            <person name="Kaster A.-K."/>
            <person name="Ovreas L."/>
            <person name="Rohde M."/>
            <person name="Galperin M.Y."/>
            <person name="Jogler C."/>
        </authorList>
    </citation>
    <scope>NUCLEOTIDE SEQUENCE [LARGE SCALE GENOMIC DNA]</scope>
    <source>
        <strain evidence="4 5">TBK1r</strain>
    </source>
</reference>
<keyword evidence="5" id="KW-1185">Reference proteome</keyword>
<feature type="compositionally biased region" description="Polar residues" evidence="1">
    <location>
        <begin position="1"/>
        <end position="10"/>
    </location>
</feature>
<evidence type="ECO:0000259" key="2">
    <source>
        <dbReference type="Pfam" id="PF07726"/>
    </source>
</evidence>
<dbReference type="Pfam" id="PF17863">
    <property type="entry name" value="AAA_lid_2"/>
    <property type="match status" value="1"/>
</dbReference>
<evidence type="ECO:0000313" key="5">
    <source>
        <dbReference type="Proteomes" id="UP000318081"/>
    </source>
</evidence>
<organism evidence="4 5">
    <name type="scientific">Stieleria magnilauensis</name>
    <dbReference type="NCBI Taxonomy" id="2527963"/>
    <lineage>
        <taxon>Bacteria</taxon>
        <taxon>Pseudomonadati</taxon>
        <taxon>Planctomycetota</taxon>
        <taxon>Planctomycetia</taxon>
        <taxon>Pirellulales</taxon>
        <taxon>Pirellulaceae</taxon>
        <taxon>Stieleria</taxon>
    </lineage>
</organism>
<dbReference type="Gene3D" id="1.10.8.80">
    <property type="entry name" value="Magnesium chelatase subunit I, C-Terminal domain"/>
    <property type="match status" value="1"/>
</dbReference>
<evidence type="ECO:0000313" key="4">
    <source>
        <dbReference type="EMBL" id="QDV87966.1"/>
    </source>
</evidence>
<evidence type="ECO:0000259" key="3">
    <source>
        <dbReference type="Pfam" id="PF17863"/>
    </source>
</evidence>
<dbReference type="Pfam" id="PF07726">
    <property type="entry name" value="AAA_3"/>
    <property type="match status" value="1"/>
</dbReference>
<dbReference type="InterPro" id="IPR050764">
    <property type="entry name" value="CbbQ/NirQ/NorQ/GpvN"/>
</dbReference>
<sequence length="350" mass="38308">MSGQLQSAAQDHTALNPPPQKHGSQGDLSGDDVNAIDRLQQAYADLRRELSRVIVGQAEAIEQLAICFFARRNALLVGVPGLAKTLLVGKFAETLSLSFSRIQFTPDLMPMDITGTDILQDTAEGRREFQFVRGPVFANVVLADEINRAPPKTQAALLEAMQEGNVTVLGKEFALPSPFMVLATQNPVEQEGTYPLPEAQLDRFMSLIELGYPSEAEEIQIARMTTGERQPVLDSLLSVEQILSHQEVVRRVPVPDHLYEFAAKLVRQTRPDGGTAPDWLIPLVAWGAGPRAVQSLILGAKSRAALYGSYMVRQEDILAVASPVLSHRLVLTFAAQAERITAREIIAKLI</sequence>
<dbReference type="InterPro" id="IPR041628">
    <property type="entry name" value="ChlI/MoxR_AAA_lid"/>
</dbReference>
<feature type="domain" description="ATPase AAA-3" evidence="2">
    <location>
        <begin position="74"/>
        <end position="205"/>
    </location>
</feature>
<accession>A0ABX5Y3B0</accession>
<name>A0ABX5Y3B0_9BACT</name>
<dbReference type="InterPro" id="IPR011703">
    <property type="entry name" value="ATPase_AAA-3"/>
</dbReference>
<evidence type="ECO:0000256" key="1">
    <source>
        <dbReference type="SAM" id="MobiDB-lite"/>
    </source>
</evidence>
<dbReference type="Proteomes" id="UP000318081">
    <property type="component" value="Chromosome"/>
</dbReference>
<dbReference type="SUPFAM" id="SSF52540">
    <property type="entry name" value="P-loop containing nucleoside triphosphate hydrolases"/>
    <property type="match status" value="1"/>
</dbReference>
<gene>
    <name evidence="4" type="ORF">TBK1r_69980</name>
</gene>
<feature type="domain" description="ChlI/MoxR AAA lid" evidence="3">
    <location>
        <begin position="284"/>
        <end position="348"/>
    </location>
</feature>
<dbReference type="CDD" id="cd00009">
    <property type="entry name" value="AAA"/>
    <property type="match status" value="1"/>
</dbReference>
<dbReference type="InterPro" id="IPR027417">
    <property type="entry name" value="P-loop_NTPase"/>
</dbReference>
<dbReference type="Gene3D" id="3.40.50.300">
    <property type="entry name" value="P-loop containing nucleotide triphosphate hydrolases"/>
    <property type="match status" value="1"/>
</dbReference>